<proteinExistence type="predicted"/>
<evidence type="ECO:0000313" key="1">
    <source>
        <dbReference type="EMBL" id="JAD30186.1"/>
    </source>
</evidence>
<dbReference type="AlphaFoldDB" id="A0A0A8YUC3"/>
<dbReference type="EMBL" id="GBRH01267709">
    <property type="protein sequence ID" value="JAD30186.1"/>
    <property type="molecule type" value="Transcribed_RNA"/>
</dbReference>
<name>A0A0A8YUC3_ARUDO</name>
<protein>
    <submittedName>
        <fullName evidence="1">Uncharacterized protein</fullName>
    </submittedName>
</protein>
<reference evidence="1" key="1">
    <citation type="submission" date="2014-09" db="EMBL/GenBank/DDBJ databases">
        <authorList>
            <person name="Magalhaes I.L.F."/>
            <person name="Oliveira U."/>
            <person name="Santos F.R."/>
            <person name="Vidigal T.H.D.A."/>
            <person name="Brescovit A.D."/>
            <person name="Santos A.J."/>
        </authorList>
    </citation>
    <scope>NUCLEOTIDE SEQUENCE</scope>
    <source>
        <tissue evidence="1">Shoot tissue taken approximately 20 cm above the soil surface</tissue>
    </source>
</reference>
<reference evidence="1" key="2">
    <citation type="journal article" date="2015" name="Data Brief">
        <title>Shoot transcriptome of the giant reed, Arundo donax.</title>
        <authorList>
            <person name="Barrero R.A."/>
            <person name="Guerrero F.D."/>
            <person name="Moolhuijzen P."/>
            <person name="Goolsby J.A."/>
            <person name="Tidwell J."/>
            <person name="Bellgard S.E."/>
            <person name="Bellgard M.I."/>
        </authorList>
    </citation>
    <scope>NUCLEOTIDE SEQUENCE</scope>
    <source>
        <tissue evidence="1">Shoot tissue taken approximately 20 cm above the soil surface</tissue>
    </source>
</reference>
<sequence>MASPGSTLLPPFLGAGEDISMTVECVRWLVAALPSQVCSNPIGGTLYPLSSVLGQPLLSSHNDGKVQ</sequence>
<organism evidence="1">
    <name type="scientific">Arundo donax</name>
    <name type="common">Giant reed</name>
    <name type="synonym">Donax arundinaceus</name>
    <dbReference type="NCBI Taxonomy" id="35708"/>
    <lineage>
        <taxon>Eukaryota</taxon>
        <taxon>Viridiplantae</taxon>
        <taxon>Streptophyta</taxon>
        <taxon>Embryophyta</taxon>
        <taxon>Tracheophyta</taxon>
        <taxon>Spermatophyta</taxon>
        <taxon>Magnoliopsida</taxon>
        <taxon>Liliopsida</taxon>
        <taxon>Poales</taxon>
        <taxon>Poaceae</taxon>
        <taxon>PACMAD clade</taxon>
        <taxon>Arundinoideae</taxon>
        <taxon>Arundineae</taxon>
        <taxon>Arundo</taxon>
    </lineage>
</organism>
<accession>A0A0A8YUC3</accession>